<dbReference type="CDD" id="cd00088">
    <property type="entry name" value="HPT"/>
    <property type="match status" value="1"/>
</dbReference>
<keyword evidence="7" id="KW-0902">Two-component regulatory system</keyword>
<keyword evidence="5" id="KW-0808">Transferase</keyword>
<dbReference type="InterPro" id="IPR037006">
    <property type="entry name" value="CheA-like_homodim_sf"/>
</dbReference>
<dbReference type="Pfam" id="PF01584">
    <property type="entry name" value="CheW"/>
    <property type="match status" value="1"/>
</dbReference>
<dbReference type="PANTHER" id="PTHR43395">
    <property type="entry name" value="SENSOR HISTIDINE KINASE CHEA"/>
    <property type="match status" value="1"/>
</dbReference>
<dbReference type="EC" id="2.7.13.3" evidence="2"/>
<keyword evidence="15" id="KW-1185">Reference proteome</keyword>
<dbReference type="PANTHER" id="PTHR43395:SF1">
    <property type="entry name" value="CHEMOTAXIS PROTEIN CHEA"/>
    <property type="match status" value="1"/>
</dbReference>
<evidence type="ECO:0000313" key="15">
    <source>
        <dbReference type="Proteomes" id="UP000218968"/>
    </source>
</evidence>
<dbReference type="SMART" id="SM00260">
    <property type="entry name" value="CheW"/>
    <property type="match status" value="1"/>
</dbReference>
<evidence type="ECO:0000259" key="13">
    <source>
        <dbReference type="PROSITE" id="PS50894"/>
    </source>
</evidence>
<dbReference type="Gene3D" id="3.30.565.10">
    <property type="entry name" value="Histidine kinase-like ATPase, C-terminal domain"/>
    <property type="match status" value="1"/>
</dbReference>
<evidence type="ECO:0000256" key="10">
    <source>
        <dbReference type="SAM" id="MobiDB-lite"/>
    </source>
</evidence>
<evidence type="ECO:0000256" key="6">
    <source>
        <dbReference type="ARBA" id="ARBA00022777"/>
    </source>
</evidence>
<dbReference type="GO" id="GO:0000155">
    <property type="term" value="F:phosphorelay sensor kinase activity"/>
    <property type="evidence" value="ECO:0007669"/>
    <property type="project" value="InterPro"/>
</dbReference>
<dbReference type="InterPro" id="IPR004358">
    <property type="entry name" value="Sig_transdc_His_kin-like_C"/>
</dbReference>
<evidence type="ECO:0000256" key="3">
    <source>
        <dbReference type="ARBA" id="ARBA00021495"/>
    </source>
</evidence>
<name>A0A290XEV7_9GAMM</name>
<dbReference type="GO" id="GO:0005737">
    <property type="term" value="C:cytoplasm"/>
    <property type="evidence" value="ECO:0007669"/>
    <property type="project" value="InterPro"/>
</dbReference>
<protein>
    <recommendedName>
        <fullName evidence="3">Chemotaxis protein CheA</fullName>
        <ecNumber evidence="2">2.7.13.3</ecNumber>
    </recommendedName>
</protein>
<feature type="modified residue" description="Phosphohistidine" evidence="9">
    <location>
        <position position="46"/>
    </location>
</feature>
<evidence type="ECO:0000256" key="9">
    <source>
        <dbReference type="PROSITE-ProRule" id="PRU00110"/>
    </source>
</evidence>
<feature type="domain" description="HPt" evidence="13">
    <location>
        <begin position="1"/>
        <end position="103"/>
    </location>
</feature>
<organism evidence="14 15">
    <name type="scientific">Luteimonas chenhongjianii</name>
    <dbReference type="NCBI Taxonomy" id="2006110"/>
    <lineage>
        <taxon>Bacteria</taxon>
        <taxon>Pseudomonadati</taxon>
        <taxon>Pseudomonadota</taxon>
        <taxon>Gammaproteobacteria</taxon>
        <taxon>Lysobacterales</taxon>
        <taxon>Lysobacteraceae</taxon>
        <taxon>Luteimonas</taxon>
    </lineage>
</organism>
<dbReference type="InterPro" id="IPR008207">
    <property type="entry name" value="Sig_transdc_His_kin_Hpt_dom"/>
</dbReference>
<dbReference type="RefSeq" id="WP_096298290.1">
    <property type="nucleotide sequence ID" value="NZ_CP023406.1"/>
</dbReference>
<dbReference type="InterPro" id="IPR036641">
    <property type="entry name" value="HPT_dom_sf"/>
</dbReference>
<dbReference type="AlphaFoldDB" id="A0A290XEV7"/>
<evidence type="ECO:0000259" key="11">
    <source>
        <dbReference type="PROSITE" id="PS50109"/>
    </source>
</evidence>
<dbReference type="Proteomes" id="UP000218968">
    <property type="component" value="Chromosome"/>
</dbReference>
<accession>A0A290XEV7</accession>
<dbReference type="InterPro" id="IPR004105">
    <property type="entry name" value="CheA-like_dim"/>
</dbReference>
<dbReference type="PROSITE" id="PS50851">
    <property type="entry name" value="CHEW"/>
    <property type="match status" value="1"/>
</dbReference>
<dbReference type="InterPro" id="IPR002545">
    <property type="entry name" value="CheW-lke_dom"/>
</dbReference>
<dbReference type="SUPFAM" id="SSF50341">
    <property type="entry name" value="CheW-like"/>
    <property type="match status" value="1"/>
</dbReference>
<reference evidence="15" key="1">
    <citation type="submission" date="2017-09" db="EMBL/GenBank/DDBJ databases">
        <title>Luteimonas liuhanmingii sp.nov., isolated from the intestinal contents of Tibetan Plateau Pika in Yushu, Qinghai Province, China.</title>
        <authorList>
            <person name="Gui Z."/>
        </authorList>
    </citation>
    <scope>NUCLEOTIDE SEQUENCE [LARGE SCALE GENOMIC DNA]</scope>
    <source>
        <strain evidence="15">100111</strain>
    </source>
</reference>
<evidence type="ECO:0000256" key="2">
    <source>
        <dbReference type="ARBA" id="ARBA00012438"/>
    </source>
</evidence>
<dbReference type="OrthoDB" id="9803176at2"/>
<dbReference type="Gene3D" id="2.30.30.40">
    <property type="entry name" value="SH3 Domains"/>
    <property type="match status" value="1"/>
</dbReference>
<dbReference type="InterPro" id="IPR036061">
    <property type="entry name" value="CheW-like_dom_sf"/>
</dbReference>
<evidence type="ECO:0000259" key="12">
    <source>
        <dbReference type="PROSITE" id="PS50851"/>
    </source>
</evidence>
<evidence type="ECO:0000313" key="14">
    <source>
        <dbReference type="EMBL" id="ATD67657.1"/>
    </source>
</evidence>
<dbReference type="Gene3D" id="1.20.120.160">
    <property type="entry name" value="HPT domain"/>
    <property type="match status" value="1"/>
</dbReference>
<keyword evidence="6" id="KW-0418">Kinase</keyword>
<evidence type="ECO:0000256" key="7">
    <source>
        <dbReference type="ARBA" id="ARBA00023012"/>
    </source>
</evidence>
<dbReference type="SMART" id="SM00073">
    <property type="entry name" value="HPT"/>
    <property type="match status" value="1"/>
</dbReference>
<dbReference type="Pfam" id="PF01627">
    <property type="entry name" value="Hpt"/>
    <property type="match status" value="1"/>
</dbReference>
<feature type="compositionally biased region" description="Low complexity" evidence="10">
    <location>
        <begin position="230"/>
        <end position="253"/>
    </location>
</feature>
<dbReference type="PROSITE" id="PS50109">
    <property type="entry name" value="HIS_KIN"/>
    <property type="match status" value="1"/>
</dbReference>
<evidence type="ECO:0000256" key="8">
    <source>
        <dbReference type="ARBA" id="ARBA00035100"/>
    </source>
</evidence>
<dbReference type="PROSITE" id="PS50894">
    <property type="entry name" value="HPT"/>
    <property type="match status" value="1"/>
</dbReference>
<dbReference type="InterPro" id="IPR036097">
    <property type="entry name" value="HisK_dim/P_sf"/>
</dbReference>
<dbReference type="Pfam" id="PF02895">
    <property type="entry name" value="H-kinase_dim"/>
    <property type="match status" value="1"/>
</dbReference>
<dbReference type="SMART" id="SM00387">
    <property type="entry name" value="HATPase_c"/>
    <property type="match status" value="1"/>
</dbReference>
<comment type="function">
    <text evidence="8">Involved in the transmission of sensory signals from the chemoreceptors to the flagellar motors. CheA is autophosphorylated; it can transfer its phosphate group to either CheB or CheY.</text>
</comment>
<dbReference type="Gene3D" id="1.10.287.560">
    <property type="entry name" value="Histidine kinase CheA-like, homodimeric domain"/>
    <property type="match status" value="1"/>
</dbReference>
<dbReference type="SMART" id="SM01231">
    <property type="entry name" value="H-kinase_dim"/>
    <property type="match status" value="1"/>
</dbReference>
<dbReference type="KEGG" id="lum:CNR27_09595"/>
<dbReference type="SUPFAM" id="SSF47226">
    <property type="entry name" value="Histidine-containing phosphotransfer domain, HPT domain"/>
    <property type="match status" value="1"/>
</dbReference>
<keyword evidence="4 9" id="KW-0597">Phosphoprotein</keyword>
<evidence type="ECO:0000256" key="4">
    <source>
        <dbReference type="ARBA" id="ARBA00022553"/>
    </source>
</evidence>
<evidence type="ECO:0000256" key="1">
    <source>
        <dbReference type="ARBA" id="ARBA00000085"/>
    </source>
</evidence>
<dbReference type="InterPro" id="IPR005467">
    <property type="entry name" value="His_kinase_dom"/>
</dbReference>
<feature type="compositionally biased region" description="Low complexity" evidence="10">
    <location>
        <begin position="260"/>
        <end position="275"/>
    </location>
</feature>
<dbReference type="Pfam" id="PF02518">
    <property type="entry name" value="HATPase_c"/>
    <property type="match status" value="1"/>
</dbReference>
<proteinExistence type="predicted"/>
<feature type="domain" description="CheW-like" evidence="12">
    <location>
        <begin position="529"/>
        <end position="658"/>
    </location>
</feature>
<dbReference type="InterPro" id="IPR003594">
    <property type="entry name" value="HATPase_dom"/>
</dbReference>
<gene>
    <name evidence="14" type="ORF">CNR27_09595</name>
</gene>
<feature type="domain" description="Histidine kinase" evidence="11">
    <location>
        <begin position="290"/>
        <end position="527"/>
    </location>
</feature>
<dbReference type="InterPro" id="IPR036890">
    <property type="entry name" value="HATPase_C_sf"/>
</dbReference>
<dbReference type="EMBL" id="CP023406">
    <property type="protein sequence ID" value="ATD67657.1"/>
    <property type="molecule type" value="Genomic_DNA"/>
</dbReference>
<dbReference type="FunFam" id="3.30.565.10:FF:000016">
    <property type="entry name" value="Chemotaxis protein CheA, putative"/>
    <property type="match status" value="1"/>
</dbReference>
<sequence>MQAPDIVADFVLEARELLDDLGGQLVGLEQTPDDRERLNAVFRAFHTLKGGAGFLGAAPLVQLCHAAEETLGMVRAGQAALLPRHFDAAQQSLDWLQAMVDAIEHEDTVPSAPDALIAGFAPYDAPVAKPTRAAPPAPGVAAPGAAMISDDEFEALLDQLHGASAPGLQAPPAGAAEPIGDDEFEALLDQLHGNAAPGATTSGTGPGRPTAPAGTIGDDEFEALLDQLHGGAPPGATRPAGAPAAPAAAAAVAAPPPRRASPASAAGATGAASPAAEREQTVRVDTRRLDVIVDLVGELVLARNRLKTLRARLRDEDLDRAVTTLDNATARLQGAVMRTRMQPVGKVFSRFPKLARDVARALDKEVELELVGAETELDRNLVEALADPLIHLVRNAIDHGIEMPALREATGKPRLGRVRLSAQQQGDYVGIEIQDDGAGIDPERLRSKARDKGLIDAESAARLSAEECLNLIFMAGFSTRDEVSDISGRGVGMDVVQSRIRELGGQIQVTSELGRGSRFSLRVPLTLAILPTLLVHAAGDAYALPLARVQEVLHAPSRTVNWFDGRAALDRRSHTLSLLDLRHWLGRPVEDAALLTIVVLQRGDSRFGLVVDEVRGREEVVIKPLPRALRGLPGYAGATLIGDGRLALILDVDALRLR</sequence>
<feature type="compositionally biased region" description="Low complexity" evidence="10">
    <location>
        <begin position="195"/>
        <end position="215"/>
    </location>
</feature>
<dbReference type="CDD" id="cd16916">
    <property type="entry name" value="HATPase_CheA-like"/>
    <property type="match status" value="1"/>
</dbReference>
<dbReference type="InterPro" id="IPR051315">
    <property type="entry name" value="Bact_Chemotaxis_CheA"/>
</dbReference>
<dbReference type="PRINTS" id="PR00344">
    <property type="entry name" value="BCTRLSENSOR"/>
</dbReference>
<dbReference type="SUPFAM" id="SSF55874">
    <property type="entry name" value="ATPase domain of HSP90 chaperone/DNA topoisomerase II/histidine kinase"/>
    <property type="match status" value="1"/>
</dbReference>
<evidence type="ECO:0000256" key="5">
    <source>
        <dbReference type="ARBA" id="ARBA00022679"/>
    </source>
</evidence>
<feature type="region of interest" description="Disordered" evidence="10">
    <location>
        <begin position="194"/>
        <end position="282"/>
    </location>
</feature>
<dbReference type="SUPFAM" id="SSF47384">
    <property type="entry name" value="Homodimeric domain of signal transducing histidine kinase"/>
    <property type="match status" value="1"/>
</dbReference>
<dbReference type="GO" id="GO:0006935">
    <property type="term" value="P:chemotaxis"/>
    <property type="evidence" value="ECO:0007669"/>
    <property type="project" value="InterPro"/>
</dbReference>
<comment type="catalytic activity">
    <reaction evidence="1">
        <text>ATP + protein L-histidine = ADP + protein N-phospho-L-histidine.</text>
        <dbReference type="EC" id="2.7.13.3"/>
    </reaction>
</comment>